<accession>A0A841JSG5</accession>
<name>A0A841JSG5_9SPHI</name>
<sequence>MDAVNLEEQAAERQQLFITLYQKVFPAVARYISKCGGSFDEAKDVFQDALLSYYEKSRSAKADINSSEGAYIYGTARYLWIKRYKEGQQTMQLYNSATADIAVETTVPLAEDKLLHFLETAGKRCMELLRSFYYDQLPMNKVAQLFGFSGVRSATVQKYKCIEKVRESVKQKALTYEDFLE</sequence>
<evidence type="ECO:0000313" key="2">
    <source>
        <dbReference type="EMBL" id="MBB6131225.1"/>
    </source>
</evidence>
<dbReference type="RefSeq" id="WP_183589783.1">
    <property type="nucleotide sequence ID" value="NZ_JACHCA010000021.1"/>
</dbReference>
<evidence type="ECO:0000313" key="3">
    <source>
        <dbReference type="Proteomes" id="UP000548326"/>
    </source>
</evidence>
<dbReference type="GO" id="GO:0003700">
    <property type="term" value="F:DNA-binding transcription factor activity"/>
    <property type="evidence" value="ECO:0007669"/>
    <property type="project" value="InterPro"/>
</dbReference>
<dbReference type="Proteomes" id="UP000548326">
    <property type="component" value="Unassembled WGS sequence"/>
</dbReference>
<dbReference type="SUPFAM" id="SSF88946">
    <property type="entry name" value="Sigma2 domain of RNA polymerase sigma factors"/>
    <property type="match status" value="1"/>
</dbReference>
<dbReference type="Pfam" id="PF04542">
    <property type="entry name" value="Sigma70_r2"/>
    <property type="match status" value="1"/>
</dbReference>
<proteinExistence type="predicted"/>
<organism evidence="2 3">
    <name type="scientific">Mucilaginibacter lappiensis</name>
    <dbReference type="NCBI Taxonomy" id="354630"/>
    <lineage>
        <taxon>Bacteria</taxon>
        <taxon>Pseudomonadati</taxon>
        <taxon>Bacteroidota</taxon>
        <taxon>Sphingobacteriia</taxon>
        <taxon>Sphingobacteriales</taxon>
        <taxon>Sphingobacteriaceae</taxon>
        <taxon>Mucilaginibacter</taxon>
    </lineage>
</organism>
<protein>
    <submittedName>
        <fullName evidence="2">RNA polymerase sigma factor (Sigma-70 family)</fullName>
    </submittedName>
</protein>
<feature type="domain" description="RNA polymerase sigma-70 region 2" evidence="1">
    <location>
        <begin position="20"/>
        <end position="86"/>
    </location>
</feature>
<gene>
    <name evidence="2" type="ORF">HDF22_005376</name>
</gene>
<reference evidence="2 3" key="1">
    <citation type="submission" date="2020-08" db="EMBL/GenBank/DDBJ databases">
        <title>Genomic Encyclopedia of Type Strains, Phase IV (KMG-V): Genome sequencing to study the core and pangenomes of soil and plant-associated prokaryotes.</title>
        <authorList>
            <person name="Whitman W."/>
        </authorList>
    </citation>
    <scope>NUCLEOTIDE SEQUENCE [LARGE SCALE GENOMIC DNA]</scope>
    <source>
        <strain evidence="2 3">MP601</strain>
    </source>
</reference>
<dbReference type="AlphaFoldDB" id="A0A841JSG5"/>
<dbReference type="InterPro" id="IPR013325">
    <property type="entry name" value="RNA_pol_sigma_r2"/>
</dbReference>
<dbReference type="GO" id="GO:0006352">
    <property type="term" value="P:DNA-templated transcription initiation"/>
    <property type="evidence" value="ECO:0007669"/>
    <property type="project" value="InterPro"/>
</dbReference>
<comment type="caution">
    <text evidence="2">The sequence shown here is derived from an EMBL/GenBank/DDBJ whole genome shotgun (WGS) entry which is preliminary data.</text>
</comment>
<dbReference type="Gene3D" id="1.10.1740.10">
    <property type="match status" value="1"/>
</dbReference>
<dbReference type="EMBL" id="JACHCA010000021">
    <property type="protein sequence ID" value="MBB6131225.1"/>
    <property type="molecule type" value="Genomic_DNA"/>
</dbReference>
<dbReference type="InterPro" id="IPR007627">
    <property type="entry name" value="RNA_pol_sigma70_r2"/>
</dbReference>
<evidence type="ECO:0000259" key="1">
    <source>
        <dbReference type="Pfam" id="PF04542"/>
    </source>
</evidence>